<evidence type="ECO:0000256" key="12">
    <source>
        <dbReference type="ARBA" id="ARBA00049400"/>
    </source>
</evidence>
<evidence type="ECO:0000256" key="7">
    <source>
        <dbReference type="ARBA" id="ARBA00022691"/>
    </source>
</evidence>
<keyword evidence="9" id="KW-0677">Repeat</keyword>
<comment type="similarity">
    <text evidence="15">In the C-terminal section; belongs to the class I-like SAM-binding methyltransferase superfamily. TRM5/TYW2 family.</text>
</comment>
<dbReference type="SUPFAM" id="SSF111278">
    <property type="entry name" value="SSo0622-like"/>
    <property type="match status" value="1"/>
</dbReference>
<evidence type="ECO:0000313" key="18">
    <source>
        <dbReference type="EMBL" id="OEL38864.1"/>
    </source>
</evidence>
<dbReference type="OrthoDB" id="263283at2759"/>
<evidence type="ECO:0000259" key="17">
    <source>
        <dbReference type="PROSITE" id="PS51684"/>
    </source>
</evidence>
<comment type="catalytic activity">
    <reaction evidence="11">
        <text>4-demethyl-7-[(3S)-3-amino-3-carboxypropyl]wyosine(37) in tRNA(Phe) + S-adenosyl-L-methionine = 7-[(3S)-3-amino-3-carboxypropyl]wyosine(37) in tRNA(Phe) + S-adenosyl-L-homocysteine + H(+)</text>
        <dbReference type="Rhea" id="RHEA:36635"/>
        <dbReference type="Rhea" id="RHEA-COMP:10378"/>
        <dbReference type="Rhea" id="RHEA-COMP:10379"/>
        <dbReference type="ChEBI" id="CHEBI:15378"/>
        <dbReference type="ChEBI" id="CHEBI:57856"/>
        <dbReference type="ChEBI" id="CHEBI:59789"/>
        <dbReference type="ChEBI" id="CHEBI:73543"/>
        <dbReference type="ChEBI" id="CHEBI:73550"/>
        <dbReference type="EC" id="2.1.1.282"/>
    </reaction>
</comment>
<evidence type="ECO:0000256" key="6">
    <source>
        <dbReference type="ARBA" id="ARBA00022679"/>
    </source>
</evidence>
<dbReference type="CDD" id="cd02440">
    <property type="entry name" value="AdoMet_MTases"/>
    <property type="match status" value="1"/>
</dbReference>
<proteinExistence type="inferred from homology"/>
<dbReference type="STRING" id="888268.A0A1E5WNA0"/>
<dbReference type="EMBL" id="LWDX02000304">
    <property type="protein sequence ID" value="OEL38864.1"/>
    <property type="molecule type" value="Genomic_DNA"/>
</dbReference>
<evidence type="ECO:0000256" key="3">
    <source>
        <dbReference type="ARBA" id="ARBA00012750"/>
    </source>
</evidence>
<dbReference type="GO" id="GO:0030488">
    <property type="term" value="P:tRNA methylation"/>
    <property type="evidence" value="ECO:0007669"/>
    <property type="project" value="TreeGrafter"/>
</dbReference>
<dbReference type="EC" id="2.5.1.114" evidence="2"/>
<protein>
    <recommendedName>
        <fullName evidence="16">tRNA wybutosine-synthesizing protein 2/3/4</fullName>
        <ecNumber evidence="3">2.1.1.282</ecNumber>
        <ecNumber evidence="2">2.5.1.114</ecNumber>
    </recommendedName>
</protein>
<organism evidence="18 19">
    <name type="scientific">Dichanthelium oligosanthes</name>
    <dbReference type="NCBI Taxonomy" id="888268"/>
    <lineage>
        <taxon>Eukaryota</taxon>
        <taxon>Viridiplantae</taxon>
        <taxon>Streptophyta</taxon>
        <taxon>Embryophyta</taxon>
        <taxon>Tracheophyta</taxon>
        <taxon>Spermatophyta</taxon>
        <taxon>Magnoliopsida</taxon>
        <taxon>Liliopsida</taxon>
        <taxon>Poales</taxon>
        <taxon>Poaceae</taxon>
        <taxon>PACMAD clade</taxon>
        <taxon>Panicoideae</taxon>
        <taxon>Panicodae</taxon>
        <taxon>Paniceae</taxon>
        <taxon>Dichantheliinae</taxon>
        <taxon>Dichanthelium</taxon>
    </lineage>
</organism>
<dbReference type="Pfam" id="PF02676">
    <property type="entry name" value="TYW3"/>
    <property type="match status" value="1"/>
</dbReference>
<dbReference type="Proteomes" id="UP000095767">
    <property type="component" value="Unassembled WGS sequence"/>
</dbReference>
<evidence type="ECO:0000256" key="9">
    <source>
        <dbReference type="ARBA" id="ARBA00022737"/>
    </source>
</evidence>
<dbReference type="InterPro" id="IPR030382">
    <property type="entry name" value="MeTrfase_TRM5/TYW2"/>
</dbReference>
<keyword evidence="7" id="KW-0949">S-adenosyl-L-methionine</keyword>
<dbReference type="GO" id="GO:0008175">
    <property type="term" value="F:tRNA methyltransferase activity"/>
    <property type="evidence" value="ECO:0007669"/>
    <property type="project" value="TreeGrafter"/>
</dbReference>
<keyword evidence="19" id="KW-1185">Reference proteome</keyword>
<keyword evidence="6" id="KW-0808">Transferase</keyword>
<accession>A0A1E5WNA0</accession>
<evidence type="ECO:0000256" key="16">
    <source>
        <dbReference type="ARBA" id="ARBA00067307"/>
    </source>
</evidence>
<keyword evidence="4" id="KW-0880">Kelch repeat</keyword>
<keyword evidence="10" id="KW-0511">Multifunctional enzyme</keyword>
<evidence type="ECO:0000256" key="15">
    <source>
        <dbReference type="ARBA" id="ARBA00061415"/>
    </source>
</evidence>
<evidence type="ECO:0000256" key="10">
    <source>
        <dbReference type="ARBA" id="ARBA00023268"/>
    </source>
</evidence>
<dbReference type="FunFam" id="3.30.1960.10:FF:000002">
    <property type="entry name" value="tRNA wybutosine-synthesizing protein 2/3/4"/>
    <property type="match status" value="1"/>
</dbReference>
<dbReference type="FunFam" id="3.40.50.150:FF:000131">
    <property type="entry name" value="tRNA wybutosine-synthesizing protein 2/3/4"/>
    <property type="match status" value="1"/>
</dbReference>
<keyword evidence="5" id="KW-0489">Methyltransferase</keyword>
<comment type="function">
    <text evidence="13">S-adenosyl-L-methionine-dependent transferase that acts as a component of the wybutosine biosynthesis pathway. Wybutosine is a hyper modified guanosine with a tricyclic base found at the 3'-position adjacent to the anticodon of eukaryotic phenylalanine tRNA.</text>
</comment>
<dbReference type="GO" id="GO:0031591">
    <property type="term" value="P:wybutosine biosynthetic process"/>
    <property type="evidence" value="ECO:0007669"/>
    <property type="project" value="TreeGrafter"/>
</dbReference>
<dbReference type="Gene3D" id="3.40.50.150">
    <property type="entry name" value="Vaccinia Virus protein VP39"/>
    <property type="match status" value="1"/>
</dbReference>
<reference evidence="18 19" key="1">
    <citation type="submission" date="2016-09" db="EMBL/GenBank/DDBJ databases">
        <title>The draft genome of Dichanthelium oligosanthes: A C3 panicoid grass species.</title>
        <authorList>
            <person name="Studer A.J."/>
            <person name="Schnable J.C."/>
            <person name="Brutnell T.P."/>
        </authorList>
    </citation>
    <scope>NUCLEOTIDE SEQUENCE [LARGE SCALE GENOMIC DNA]</scope>
    <source>
        <strain evidence="19">cv. Kellogg 1175</strain>
        <tissue evidence="18">Leaf</tissue>
    </source>
</reference>
<comment type="similarity">
    <text evidence="14">In the N-terminal section; belongs to the TYW3 family.</text>
</comment>
<dbReference type="PANTHER" id="PTHR23245:SF25">
    <property type="entry name" value="TRNA WYBUTOSINE-SYNTHESIZING PROTEIN 2 HOMOLOG"/>
    <property type="match status" value="1"/>
</dbReference>
<sequence>MDFAHRKAAALAALSAPAPDKSPKGGVDAPIAPLLEALNSHPDLFTTSSCSGRVSVLAQPQEGQGQGAAKPKKKARGGGWVYVSHDPADPNAVVEQLFGGSGSGAAGDELVFRFEPMIVAVECRDAVTAAALVAAAIGAGFRESGITSLQKRAMVAIRCSIRMEVPLGQTDELVVSPEYVRYLVRIANCKMEANKKRMDGFLDLLQTKGLSGSSGLLDNCNGSSSQPVDHRASLNRDIKMPLDKGAKKNDVVTKRRNGGNNCDADDRGDSEFGEGSLEALYFENQDSTWSKGVEHGFEMIFKESPSPRMGHTVTSVGNSTYVIGGRGGPSEILDDVWVLQSTENTWLRLECSGNIFRPRHRHAAAAAASKIYVFGGLSNESIYSCMNIFDTKSMQWSMLTAAGEWPCARHSHSLVSYGSKLFMFGGHDGQGALKDFYSFDTTKLRWNKESTNGGTPSPRFSHCMFIYKNYLGILGGCPITQNNQEVTLLNLKHRIWFSVSIPSLSQCLCVRSSSVVVEDDLVILGGGAACYAFGTKFNQPIIVDLHSVESLFKHDDNKDGTLIQCCGAMATVDLPRDEQNGINGHDMKSQNDACSGGFTDSGPLVLQLEKNYAKLAKDILKKFGWLDLARKVRVSHDNSHVLFPISEAFHVLYTDEHINIEHDDSCTLGESLAFTEKKLAGDNLSLQNALKILSSCNSSFLKDEPAISRKPSKSPQTIMKELVSSLLESKGLPSQLLEQLPARWETLGDIIILPKTCFKDSLWESVSEELWPLVAKSLGAQRLARQGKIMPNGTRDSTLELLLGDNGWVTHHENGIRYSLDATKCMFSSGNRSEKLRMGRLNCRDEVVVDLFAGIGYFVLPFLVKASAKFVYACEWNPHALEALRRNVRDNHVEDRCIILEGDNCITAPKGVADRVCLGLLPSSECSWATAVQALRAEGGILHIHGNVNDSDETQWLDNVVQSISHIAKAHGLSWNVSLEHVERVKWYGPHIRHLVVDIRCRPI</sequence>
<dbReference type="PANTHER" id="PTHR23245">
    <property type="entry name" value="TRNA METHYLTRANSFERASE"/>
    <property type="match status" value="1"/>
</dbReference>
<dbReference type="PROSITE" id="PS51684">
    <property type="entry name" value="SAM_MT_TRM5_TYW2"/>
    <property type="match status" value="1"/>
</dbReference>
<evidence type="ECO:0000256" key="14">
    <source>
        <dbReference type="ARBA" id="ARBA00061365"/>
    </source>
</evidence>
<dbReference type="FunFam" id="3.30.300.110:FF:000003">
    <property type="entry name" value="tRNA wybutosine-synthesizing protein 2/3/4"/>
    <property type="match status" value="1"/>
</dbReference>
<evidence type="ECO:0000256" key="4">
    <source>
        <dbReference type="ARBA" id="ARBA00022441"/>
    </source>
</evidence>
<dbReference type="InterPro" id="IPR029063">
    <property type="entry name" value="SAM-dependent_MTases_sf"/>
</dbReference>
<dbReference type="GO" id="GO:0005737">
    <property type="term" value="C:cytoplasm"/>
    <property type="evidence" value="ECO:0007669"/>
    <property type="project" value="TreeGrafter"/>
</dbReference>
<dbReference type="UniPathway" id="UPA00375"/>
<keyword evidence="8" id="KW-0819">tRNA processing</keyword>
<comment type="caution">
    <text evidence="18">The sequence shown here is derived from an EMBL/GenBank/DDBJ whole genome shotgun (WGS) entry which is preliminary data.</text>
</comment>
<comment type="pathway">
    <text evidence="1">tRNA modification; wybutosine-tRNA(Phe) biosynthesis.</text>
</comment>
<dbReference type="Gene3D" id="3.30.300.110">
    <property type="entry name" value="Met-10+ protein-like domains"/>
    <property type="match status" value="1"/>
</dbReference>
<dbReference type="InterPro" id="IPR015915">
    <property type="entry name" value="Kelch-typ_b-propeller"/>
</dbReference>
<dbReference type="GO" id="GO:0102522">
    <property type="term" value="F:tRNA 4-demethylwyosine alpha-amino-alpha-carboxypropyltransferase activity"/>
    <property type="evidence" value="ECO:0007669"/>
    <property type="project" value="UniProtKB-EC"/>
</dbReference>
<gene>
    <name evidence="18" type="ORF">BAE44_0000116</name>
</gene>
<dbReference type="SUPFAM" id="SSF53335">
    <property type="entry name" value="S-adenosyl-L-methionine-dependent methyltransferases"/>
    <property type="match status" value="1"/>
</dbReference>
<dbReference type="EC" id="2.1.1.282" evidence="3"/>
<dbReference type="SUPFAM" id="SSF117281">
    <property type="entry name" value="Kelch motif"/>
    <property type="match status" value="1"/>
</dbReference>
<name>A0A1E5WNA0_9POAL</name>
<evidence type="ECO:0000256" key="13">
    <source>
        <dbReference type="ARBA" id="ARBA00059779"/>
    </source>
</evidence>
<dbReference type="Gene3D" id="2.120.10.80">
    <property type="entry name" value="Kelch-type beta propeller"/>
    <property type="match status" value="1"/>
</dbReference>
<evidence type="ECO:0000313" key="19">
    <source>
        <dbReference type="Proteomes" id="UP000095767"/>
    </source>
</evidence>
<evidence type="ECO:0000256" key="8">
    <source>
        <dbReference type="ARBA" id="ARBA00022694"/>
    </source>
</evidence>
<evidence type="ECO:0000256" key="11">
    <source>
        <dbReference type="ARBA" id="ARBA00049202"/>
    </source>
</evidence>
<dbReference type="Pfam" id="PF25133">
    <property type="entry name" value="TYW2_N_2"/>
    <property type="match status" value="1"/>
</dbReference>
<dbReference type="InterPro" id="IPR056743">
    <property type="entry name" value="TRM5-TYW2-like_MTfase"/>
</dbReference>
<feature type="domain" description="SAM-dependent methyltransferase TRM5/TYW2-type" evidence="17">
    <location>
        <begin position="744"/>
        <end position="1003"/>
    </location>
</feature>
<evidence type="ECO:0000256" key="5">
    <source>
        <dbReference type="ARBA" id="ARBA00022603"/>
    </source>
</evidence>
<dbReference type="AlphaFoldDB" id="A0A1E5WNA0"/>
<dbReference type="Pfam" id="PF02475">
    <property type="entry name" value="TRM5-TYW2_MTfase"/>
    <property type="match status" value="1"/>
</dbReference>
<evidence type="ECO:0000256" key="1">
    <source>
        <dbReference type="ARBA" id="ARBA00004797"/>
    </source>
</evidence>
<comment type="catalytic activity">
    <reaction evidence="12">
        <text>4-demethylwyosine(37) in tRNA(Phe) + S-adenosyl-L-methionine = 4-demethyl-7-[(3S)-3-amino-3-carboxypropyl]wyosine(37) in tRNA(Phe) + S-methyl-5'-thioadenosine + H(+)</text>
        <dbReference type="Rhea" id="RHEA:36355"/>
        <dbReference type="Rhea" id="RHEA-COMP:10164"/>
        <dbReference type="Rhea" id="RHEA-COMP:10378"/>
        <dbReference type="ChEBI" id="CHEBI:15378"/>
        <dbReference type="ChEBI" id="CHEBI:17509"/>
        <dbReference type="ChEBI" id="CHEBI:59789"/>
        <dbReference type="ChEBI" id="CHEBI:64315"/>
        <dbReference type="ChEBI" id="CHEBI:73550"/>
        <dbReference type="EC" id="2.5.1.114"/>
    </reaction>
</comment>
<dbReference type="InterPro" id="IPR036602">
    <property type="entry name" value="tRNA_yW-synthesising-like_sf"/>
</dbReference>
<dbReference type="Pfam" id="PF24681">
    <property type="entry name" value="Kelch_KLHDC2_KLHL20_DRC7"/>
    <property type="match status" value="1"/>
</dbReference>
<dbReference type="InterPro" id="IPR003827">
    <property type="entry name" value="tRNA_yW-synthesising"/>
</dbReference>
<dbReference type="InterPro" id="IPR056744">
    <property type="entry name" value="TRM5/TYW2-like_N"/>
</dbReference>
<evidence type="ECO:0000256" key="2">
    <source>
        <dbReference type="ARBA" id="ARBA00012265"/>
    </source>
</evidence>
<dbReference type="Gene3D" id="3.30.1960.10">
    <property type="entry name" value="tRNA wybutosine-synthesizing-like"/>
    <property type="match status" value="1"/>
</dbReference>